<feature type="site" description="Transition state stabilizer" evidence="14">
    <location>
        <position position="15"/>
    </location>
</feature>
<dbReference type="InterPro" id="IPR034683">
    <property type="entry name" value="IspD/TarI"/>
</dbReference>
<dbReference type="EC" id="2.7.7.60" evidence="14"/>
<comment type="similarity">
    <text evidence="7">Belongs to the IspD/TarI cytidylyltransferase family. IspD subfamily.</text>
</comment>
<evidence type="ECO:0000256" key="13">
    <source>
        <dbReference type="ARBA" id="ARBA00023268"/>
    </source>
</evidence>
<dbReference type="GO" id="GO:0008685">
    <property type="term" value="F:2-C-methyl-D-erythritol 2,4-cyclodiphosphate synthase activity"/>
    <property type="evidence" value="ECO:0007669"/>
    <property type="project" value="UniProtKB-UniRule"/>
</dbReference>
<feature type="site" description="Transition state stabilizer" evidence="14">
    <location>
        <position position="22"/>
    </location>
</feature>
<feature type="binding site" evidence="14">
    <location>
        <position position="233"/>
    </location>
    <ligand>
        <name>a divalent metal cation</name>
        <dbReference type="ChEBI" id="CHEBI:60240"/>
    </ligand>
</feature>
<dbReference type="UniPathway" id="UPA00056">
    <property type="reaction ID" value="UER00093"/>
</dbReference>
<dbReference type="InterPro" id="IPR036571">
    <property type="entry name" value="MECDP_synthase_sf"/>
</dbReference>
<keyword evidence="11 14" id="KW-0414">Isoprene biosynthesis</keyword>
<feature type="binding site" evidence="14">
    <location>
        <position position="365"/>
    </location>
    <ligand>
        <name>4-CDP-2-C-methyl-D-erythritol 2-phosphate</name>
        <dbReference type="ChEBI" id="CHEBI:57919"/>
    </ligand>
</feature>
<feature type="binding site" evidence="14">
    <location>
        <position position="362"/>
    </location>
    <ligand>
        <name>4-CDP-2-C-methyl-D-erythritol 2-phosphate</name>
        <dbReference type="ChEBI" id="CHEBI:57919"/>
    </ligand>
</feature>
<evidence type="ECO:0000256" key="1">
    <source>
        <dbReference type="ARBA" id="ARBA00000200"/>
    </source>
</evidence>
<dbReference type="SUPFAM" id="SSF69765">
    <property type="entry name" value="IpsF-like"/>
    <property type="match status" value="1"/>
</dbReference>
<protein>
    <recommendedName>
        <fullName evidence="14">Bifunctional enzyme IspD/IspF</fullName>
    </recommendedName>
    <domain>
        <recommendedName>
            <fullName evidence="14">2-C-methyl-D-erythritol 4-phosphate cytidylyltransferase</fullName>
            <ecNumber evidence="14">2.7.7.60</ecNumber>
        </recommendedName>
        <alternativeName>
            <fullName evidence="14">4-diphosphocytidyl-2C-methyl-D-erythritol synthase</fullName>
        </alternativeName>
        <alternativeName>
            <fullName evidence="14">MEP cytidylyltransferase</fullName>
            <shortName evidence="14">MCT</shortName>
        </alternativeName>
    </domain>
    <domain>
        <recommendedName>
            <fullName evidence="14">2-C-methyl-D-erythritol 2,4-cyclodiphosphate synthase</fullName>
            <shortName evidence="14">MECDP-synthase</shortName>
            <shortName evidence="14">MECPP-synthase</shortName>
            <shortName evidence="14">MECPS</shortName>
            <ecNumber evidence="14">4.6.1.12</ecNumber>
        </recommendedName>
    </domain>
</protein>
<evidence type="ECO:0000256" key="9">
    <source>
        <dbReference type="ARBA" id="ARBA00022695"/>
    </source>
</evidence>
<dbReference type="PANTHER" id="PTHR43181:SF1">
    <property type="entry name" value="2-C-METHYL-D-ERYTHRITOL 2,4-CYCLODIPHOSPHATE SYNTHASE, CHLOROPLASTIC"/>
    <property type="match status" value="1"/>
</dbReference>
<feature type="site" description="Positions MEP for the nucleophilic attack" evidence="14">
    <location>
        <position position="150"/>
    </location>
</feature>
<comment type="cofactor">
    <cofactor evidence="3 14">
        <name>a divalent metal cation</name>
        <dbReference type="ChEBI" id="CHEBI:60240"/>
    </cofactor>
</comment>
<evidence type="ECO:0000256" key="12">
    <source>
        <dbReference type="ARBA" id="ARBA00023239"/>
    </source>
</evidence>
<dbReference type="Pfam" id="PF02542">
    <property type="entry name" value="YgbB"/>
    <property type="match status" value="1"/>
</dbReference>
<proteinExistence type="inferred from homology"/>
<evidence type="ECO:0000256" key="14">
    <source>
        <dbReference type="HAMAP-Rule" id="MF_01520"/>
    </source>
</evidence>
<dbReference type="Gene3D" id="3.30.1330.50">
    <property type="entry name" value="2-C-methyl-D-erythritol 2,4-cyclodiphosphate synthase"/>
    <property type="match status" value="1"/>
</dbReference>
<comment type="catalytic activity">
    <reaction evidence="2 14">
        <text>2-C-methyl-D-erythritol 4-phosphate + CTP + H(+) = 4-CDP-2-C-methyl-D-erythritol + diphosphate</text>
        <dbReference type="Rhea" id="RHEA:13429"/>
        <dbReference type="ChEBI" id="CHEBI:15378"/>
        <dbReference type="ChEBI" id="CHEBI:33019"/>
        <dbReference type="ChEBI" id="CHEBI:37563"/>
        <dbReference type="ChEBI" id="CHEBI:57823"/>
        <dbReference type="ChEBI" id="CHEBI:58262"/>
        <dbReference type="EC" id="2.7.7.60"/>
    </reaction>
</comment>
<evidence type="ECO:0000313" key="17">
    <source>
        <dbReference type="Proteomes" id="UP000265845"/>
    </source>
</evidence>
<comment type="pathway">
    <text evidence="5 14">Isoprenoid biosynthesis; isopentenyl diphosphate biosynthesis via DXP pathway; isopentenyl diphosphate from 1-deoxy-D-xylulose 5-phosphate: step 2/6.</text>
</comment>
<keyword evidence="17" id="KW-1185">Reference proteome</keyword>
<dbReference type="InterPro" id="IPR003526">
    <property type="entry name" value="MECDP_synthase"/>
</dbReference>
<evidence type="ECO:0000256" key="4">
    <source>
        <dbReference type="ARBA" id="ARBA00004709"/>
    </source>
</evidence>
<evidence type="ECO:0000256" key="10">
    <source>
        <dbReference type="ARBA" id="ARBA00022723"/>
    </source>
</evidence>
<feature type="site" description="Transition state stabilizer" evidence="14">
    <location>
        <position position="356"/>
    </location>
</feature>
<dbReference type="NCBIfam" id="NF006899">
    <property type="entry name" value="PRK09382.1"/>
    <property type="match status" value="1"/>
</dbReference>
<dbReference type="InterPro" id="IPR018294">
    <property type="entry name" value="ISPD_synthase_CS"/>
</dbReference>
<evidence type="ECO:0000256" key="8">
    <source>
        <dbReference type="ARBA" id="ARBA00022679"/>
    </source>
</evidence>
<comment type="catalytic activity">
    <reaction evidence="1 14">
        <text>4-CDP-2-C-methyl-D-erythritol 2-phosphate = 2-C-methyl-D-erythritol 2,4-cyclic diphosphate + CMP</text>
        <dbReference type="Rhea" id="RHEA:23864"/>
        <dbReference type="ChEBI" id="CHEBI:57919"/>
        <dbReference type="ChEBI" id="CHEBI:58483"/>
        <dbReference type="ChEBI" id="CHEBI:60377"/>
        <dbReference type="EC" id="4.6.1.12"/>
    </reaction>
</comment>
<comment type="similarity">
    <text evidence="14">In the C-terminal section; belongs to the IspF family.</text>
</comment>
<dbReference type="InterPro" id="IPR001228">
    <property type="entry name" value="IspD"/>
</dbReference>
<dbReference type="NCBIfam" id="TIGR00151">
    <property type="entry name" value="ispF"/>
    <property type="match status" value="1"/>
</dbReference>
<comment type="caution">
    <text evidence="16">The sequence shown here is derived from an EMBL/GenBank/DDBJ whole genome shotgun (WGS) entry which is preliminary data.</text>
</comment>
<evidence type="ECO:0000313" key="16">
    <source>
        <dbReference type="EMBL" id="RIJ28951.1"/>
    </source>
</evidence>
<comment type="similarity">
    <text evidence="6">Belongs to the IspF family.</text>
</comment>
<dbReference type="InterPro" id="IPR029044">
    <property type="entry name" value="Nucleotide-diphossugar_trans"/>
</dbReference>
<feature type="domain" description="2-C-methyl-D-erythritol 2,4-cyclodiphosphate synthase" evidence="15">
    <location>
        <begin position="224"/>
        <end position="377"/>
    </location>
</feature>
<evidence type="ECO:0000259" key="15">
    <source>
        <dbReference type="Pfam" id="PF02542"/>
    </source>
</evidence>
<feature type="binding site" evidence="14">
    <location>
        <position position="265"/>
    </location>
    <ligand>
        <name>a divalent metal cation</name>
        <dbReference type="ChEBI" id="CHEBI:60240"/>
    </ligand>
</feature>
<dbReference type="GO" id="GO:0046872">
    <property type="term" value="F:metal ion binding"/>
    <property type="evidence" value="ECO:0007669"/>
    <property type="project" value="UniProtKB-KW"/>
</dbReference>
<dbReference type="RefSeq" id="WP_119454368.1">
    <property type="nucleotide sequence ID" value="NZ_QWGA01000007.1"/>
</dbReference>
<organism evidence="16 17">
    <name type="scientific">Henriciella algicola</name>
    <dbReference type="NCBI Taxonomy" id="1608422"/>
    <lineage>
        <taxon>Bacteria</taxon>
        <taxon>Pseudomonadati</taxon>
        <taxon>Pseudomonadota</taxon>
        <taxon>Alphaproteobacteria</taxon>
        <taxon>Hyphomonadales</taxon>
        <taxon>Hyphomonadaceae</taxon>
        <taxon>Henriciella</taxon>
    </lineage>
</organism>
<feature type="site" description="Positions MEP for the nucleophilic attack" evidence="14">
    <location>
        <position position="203"/>
    </location>
</feature>
<sequence length="381" mass="40994">MRVHAIIVAAGSGSRTGRKLPKQFEMLAGKPVYRWSLDTFLSDSRVDRIGLVLPSNHIERLATEISGDERVVLVAGGNDRTASVRNAVEALSPDADDIILVHDAARPGLKTQTITYLLEVMKTHDAAAPALPVIDALKRQTDETLQTVDRSGLYRVQTPQAFKAGILASALADKAASFVDDLEAVEALGAKAALVDGDERLSKITFADDFEKMEAMMTGKQAEFRFGTGFDVHAFEPGPGVTLCGIFIEHGSRLKGHSDADAGWHALTDAILGAVALGDIGDHFPPSDDRWKDADSGVFLSHAIKLAREAGWQLTHCDITLICETPKIKPHREAMRKRTAELSGLQLDAVSIKATTTEGLGFTGRREGIAAQAAATLRKII</sequence>
<dbReference type="CDD" id="cd00554">
    <property type="entry name" value="MECDP_synthase"/>
    <property type="match status" value="1"/>
</dbReference>
<dbReference type="FunFam" id="3.90.550.10:FF:000003">
    <property type="entry name" value="2-C-methyl-D-erythritol 4-phosphate cytidylyltransferase"/>
    <property type="match status" value="1"/>
</dbReference>
<feature type="binding site" evidence="14">
    <location>
        <begin position="279"/>
        <end position="281"/>
    </location>
    <ligand>
        <name>4-CDP-2-C-methyl-D-erythritol 2-phosphate</name>
        <dbReference type="ChEBI" id="CHEBI:57919"/>
    </ligand>
</feature>
<keyword evidence="9 14" id="KW-0548">Nucleotidyltransferase</keyword>
<feature type="binding site" evidence="14">
    <location>
        <begin position="355"/>
        <end position="358"/>
    </location>
    <ligand>
        <name>4-CDP-2-C-methyl-D-erythritol 2-phosphate</name>
        <dbReference type="ChEBI" id="CHEBI:57919"/>
    </ligand>
</feature>
<dbReference type="OrthoDB" id="9804336at2"/>
<dbReference type="EMBL" id="QWGA01000007">
    <property type="protein sequence ID" value="RIJ28951.1"/>
    <property type="molecule type" value="Genomic_DNA"/>
</dbReference>
<dbReference type="NCBIfam" id="TIGR00453">
    <property type="entry name" value="ispD"/>
    <property type="match status" value="1"/>
</dbReference>
<dbReference type="PROSITE" id="PS01295">
    <property type="entry name" value="ISPD"/>
    <property type="match status" value="1"/>
</dbReference>
<dbReference type="Pfam" id="PF01128">
    <property type="entry name" value="IspD"/>
    <property type="match status" value="1"/>
</dbReference>
<dbReference type="CDD" id="cd02516">
    <property type="entry name" value="CDP-ME_synthetase"/>
    <property type="match status" value="1"/>
</dbReference>
<dbReference type="Proteomes" id="UP000265845">
    <property type="component" value="Unassembled WGS sequence"/>
</dbReference>
<dbReference type="AlphaFoldDB" id="A0A399REK2"/>
<name>A0A399REK2_9PROT</name>
<feature type="region of interest" description="2-C-methyl-D-erythritol 2,4-cyclodiphosphate synthase" evidence="14">
    <location>
        <begin position="225"/>
        <end position="381"/>
    </location>
</feature>
<keyword evidence="8 14" id="KW-0808">Transferase</keyword>
<evidence type="ECO:0000256" key="3">
    <source>
        <dbReference type="ARBA" id="ARBA00001968"/>
    </source>
</evidence>
<dbReference type="HAMAP" id="MF_00108">
    <property type="entry name" value="IspD"/>
    <property type="match status" value="1"/>
</dbReference>
<dbReference type="InterPro" id="IPR020555">
    <property type="entry name" value="MECDP_synthase_CS"/>
</dbReference>
<feature type="binding site" evidence="14">
    <location>
        <position position="231"/>
    </location>
    <ligand>
        <name>a divalent metal cation</name>
        <dbReference type="ChEBI" id="CHEBI:60240"/>
    </ligand>
</feature>
<comment type="pathway">
    <text evidence="4 14">Isoprenoid biosynthesis; isopentenyl diphosphate biosynthesis via DXP pathway; isopentenyl diphosphate from 1-deoxy-D-xylulose 5-phosphate: step 4/6.</text>
</comment>
<dbReference type="EC" id="4.6.1.12" evidence="14"/>
<evidence type="ECO:0000256" key="6">
    <source>
        <dbReference type="ARBA" id="ARBA00008480"/>
    </source>
</evidence>
<keyword evidence="13 14" id="KW-0511">Multifunctional enzyme</keyword>
<dbReference type="GO" id="GO:0016114">
    <property type="term" value="P:terpenoid biosynthetic process"/>
    <property type="evidence" value="ECO:0007669"/>
    <property type="project" value="InterPro"/>
</dbReference>
<dbReference type="HAMAP" id="MF_01520">
    <property type="entry name" value="IspDF"/>
    <property type="match status" value="1"/>
</dbReference>
<evidence type="ECO:0000256" key="2">
    <source>
        <dbReference type="ARBA" id="ARBA00001282"/>
    </source>
</evidence>
<dbReference type="InterPro" id="IPR026596">
    <property type="entry name" value="IspD/F"/>
</dbReference>
<dbReference type="PANTHER" id="PTHR43181">
    <property type="entry name" value="2-C-METHYL-D-ERYTHRITOL 2,4-CYCLODIPHOSPHATE SYNTHASE, CHLOROPLASTIC"/>
    <property type="match status" value="1"/>
</dbReference>
<dbReference type="Gene3D" id="3.90.550.10">
    <property type="entry name" value="Spore Coat Polysaccharide Biosynthesis Protein SpsA, Chain A"/>
    <property type="match status" value="1"/>
</dbReference>
<comment type="function">
    <text evidence="14">Bifunctional enzyme that catalyzes the formation of 4-diphosphocytidyl-2-C-methyl-D-erythritol from CTP and 2-C-methyl-D-erythritol 4-phosphate (MEP) (IspD), and catalyzes the conversion of 4-diphosphocytidyl-2-C-methyl-D-erythritol 2-phosphate (CDP-ME2P) to 2-C-methyl-D-erythritol 2,4-cyclodiphosphate (ME-CPP) with a corresponding release of cytidine 5-monophosphate (CMP) (IspF).</text>
</comment>
<evidence type="ECO:0000256" key="11">
    <source>
        <dbReference type="ARBA" id="ARBA00023229"/>
    </source>
</evidence>
<dbReference type="GO" id="GO:0019288">
    <property type="term" value="P:isopentenyl diphosphate biosynthetic process, methylerythritol 4-phosphate pathway"/>
    <property type="evidence" value="ECO:0007669"/>
    <property type="project" value="UniProtKB-UniRule"/>
</dbReference>
<dbReference type="SUPFAM" id="SSF53448">
    <property type="entry name" value="Nucleotide-diphospho-sugar transferases"/>
    <property type="match status" value="1"/>
</dbReference>
<feature type="region of interest" description="2-C-methyl-D-erythritol 4-phosphate cytidylyltransferase" evidence="14">
    <location>
        <begin position="1"/>
        <end position="224"/>
    </location>
</feature>
<comment type="similarity">
    <text evidence="14">In the N-terminal section; belongs to the IspD/TarI cytidylyltransferase family. IspD subfamily.</text>
</comment>
<feature type="binding site" evidence="14">
    <location>
        <begin position="231"/>
        <end position="233"/>
    </location>
    <ligand>
        <name>4-CDP-2-C-methyl-D-erythritol 2-phosphate</name>
        <dbReference type="ChEBI" id="CHEBI:57919"/>
    </ligand>
</feature>
<feature type="binding site" evidence="14">
    <location>
        <begin position="257"/>
        <end position="258"/>
    </location>
    <ligand>
        <name>4-CDP-2-C-methyl-D-erythritol 2-phosphate</name>
        <dbReference type="ChEBI" id="CHEBI:57919"/>
    </ligand>
</feature>
<comment type="caution">
    <text evidence="14">Lacks conserved residue(s) required for the propagation of feature annotation.</text>
</comment>
<dbReference type="PROSITE" id="PS01350">
    <property type="entry name" value="ISPF"/>
    <property type="match status" value="1"/>
</dbReference>
<keyword evidence="12 14" id="KW-0456">Lyase</keyword>
<feature type="site" description="Transition state stabilizer" evidence="14">
    <location>
        <position position="257"/>
    </location>
</feature>
<keyword evidence="10 14" id="KW-0479">Metal-binding</keyword>
<evidence type="ECO:0000256" key="7">
    <source>
        <dbReference type="ARBA" id="ARBA00009789"/>
    </source>
</evidence>
<evidence type="ECO:0000256" key="5">
    <source>
        <dbReference type="ARBA" id="ARBA00004787"/>
    </source>
</evidence>
<gene>
    <name evidence="14" type="primary">ispDF</name>
    <name evidence="16" type="ORF">D1222_11315</name>
</gene>
<dbReference type="GO" id="GO:0050518">
    <property type="term" value="F:2-C-methyl-D-erythritol 4-phosphate cytidylyltransferase activity"/>
    <property type="evidence" value="ECO:0007669"/>
    <property type="project" value="UniProtKB-UniRule"/>
</dbReference>
<dbReference type="HAMAP" id="MF_00107">
    <property type="entry name" value="IspF"/>
    <property type="match status" value="1"/>
</dbReference>
<reference evidence="16 17" key="1">
    <citation type="submission" date="2018-08" db="EMBL/GenBank/DDBJ databases">
        <title>Henriciella mobilis sp. nov., isolated from seawater.</title>
        <authorList>
            <person name="Cheng H."/>
            <person name="Wu Y.-H."/>
            <person name="Xu X.-W."/>
            <person name="Guo L.-L."/>
        </authorList>
    </citation>
    <scope>NUCLEOTIDE SEQUENCE [LARGE SCALE GENOMIC DNA]</scope>
    <source>
        <strain evidence="16 17">CCUG67844</strain>
    </source>
</reference>
<accession>A0A399REK2</accession>